<dbReference type="OrthoDB" id="7029747at2"/>
<dbReference type="EMBL" id="CP036433">
    <property type="protein sequence ID" value="QDU92328.1"/>
    <property type="molecule type" value="Genomic_DNA"/>
</dbReference>
<dbReference type="Proteomes" id="UP000317648">
    <property type="component" value="Chromosome"/>
</dbReference>
<dbReference type="KEGG" id="lcre:Pla8534_00730"/>
<reference evidence="2 3" key="1">
    <citation type="submission" date="2019-02" db="EMBL/GenBank/DDBJ databases">
        <title>Deep-cultivation of Planctomycetes and their phenomic and genomic characterization uncovers novel biology.</title>
        <authorList>
            <person name="Wiegand S."/>
            <person name="Jogler M."/>
            <person name="Boedeker C."/>
            <person name="Pinto D."/>
            <person name="Vollmers J."/>
            <person name="Rivas-Marin E."/>
            <person name="Kohn T."/>
            <person name="Peeters S.H."/>
            <person name="Heuer A."/>
            <person name="Rast P."/>
            <person name="Oberbeckmann S."/>
            <person name="Bunk B."/>
            <person name="Jeske O."/>
            <person name="Meyerdierks A."/>
            <person name="Storesund J.E."/>
            <person name="Kallscheuer N."/>
            <person name="Luecker S."/>
            <person name="Lage O.M."/>
            <person name="Pohl T."/>
            <person name="Merkel B.J."/>
            <person name="Hornburger P."/>
            <person name="Mueller R.-W."/>
            <person name="Bruemmer F."/>
            <person name="Labrenz M."/>
            <person name="Spormann A.M."/>
            <person name="Op den Camp H."/>
            <person name="Overmann J."/>
            <person name="Amann R."/>
            <person name="Jetten M.S.M."/>
            <person name="Mascher T."/>
            <person name="Medema M.H."/>
            <person name="Devos D.P."/>
            <person name="Kaster A.-K."/>
            <person name="Ovreas L."/>
            <person name="Rohde M."/>
            <person name="Galperin M.Y."/>
            <person name="Jogler C."/>
        </authorList>
    </citation>
    <scope>NUCLEOTIDE SEQUENCE [LARGE SCALE GENOMIC DNA]</scope>
    <source>
        <strain evidence="2 3">Pla85_3_4</strain>
    </source>
</reference>
<name>A0A518DKG7_9BACT</name>
<proteinExistence type="predicted"/>
<organism evidence="2 3">
    <name type="scientific">Lignipirellula cremea</name>
    <dbReference type="NCBI Taxonomy" id="2528010"/>
    <lineage>
        <taxon>Bacteria</taxon>
        <taxon>Pseudomonadati</taxon>
        <taxon>Planctomycetota</taxon>
        <taxon>Planctomycetia</taxon>
        <taxon>Pirellulales</taxon>
        <taxon>Pirellulaceae</taxon>
        <taxon>Lignipirellula</taxon>
    </lineage>
</organism>
<evidence type="ECO:0000313" key="3">
    <source>
        <dbReference type="Proteomes" id="UP000317648"/>
    </source>
</evidence>
<dbReference type="Pfam" id="PF06527">
    <property type="entry name" value="TniQ"/>
    <property type="match status" value="1"/>
</dbReference>
<evidence type="ECO:0000313" key="2">
    <source>
        <dbReference type="EMBL" id="QDU92328.1"/>
    </source>
</evidence>
<dbReference type="InterPro" id="IPR009492">
    <property type="entry name" value="TniQ"/>
</dbReference>
<feature type="domain" description="TniQ" evidence="1">
    <location>
        <begin position="11"/>
        <end position="147"/>
    </location>
</feature>
<gene>
    <name evidence="2" type="ORF">Pla8534_00730</name>
</gene>
<accession>A0A518DKG7</accession>
<dbReference type="AlphaFoldDB" id="A0A518DKG7"/>
<keyword evidence="3" id="KW-1185">Reference proteome</keyword>
<evidence type="ECO:0000259" key="1">
    <source>
        <dbReference type="Pfam" id="PF06527"/>
    </source>
</evidence>
<sequence length="645" mass="72542">MERLRALPAREPPLPGESLASLVRRHAVAMGYERIGRIRSLAADCDKAPTHLDHLAPGPLLDRFADLFAVSPEKLSAMTVHPYADHLLFAPRGSPPANLLDSKTILRFFRSAAPSVCPRCLASEVTYERLLWSFRPLPICLDHDCHLITRCPQCHKTMVRGRIDVERCRCSFSLTSHPADILSSKARTIAEQVRQWLCKQGTPLEFSAPALFWWLERLASAVSKTPPWLADARVRLEILSEIDDDSLVWFAAAEILSEWPQRFEQFLDIFQTVAKHRSTDTGINRAFGSLLREAAHLEELGFPSPADVLRGYLLEHYSRGHLNSKVCLFHSTKQQRVVRDRPWLTRTQAAKQLGLRHASIADLLNRGLLAGEVRSAGQNGRSVGLISRESVSALQRQLQSSVTVKQTASRLGIGRSRIFELIRDELLPRAVRTSAGWLIPNDAIEPWEQLLRSLPILSQPDAAWLTIRDATRNYGPNGLCLTRLLQQFRSGKIRGGRVSGADNYQGLLVLRSDTASTCSALQSQQSDQRGWSLHRLAKELIPGRPIKESVLKKWIAAGLLHAGRNRRTWRITPTEIERFRQNYCLAQEACELLGISRKTLSRWETTGKITAAYSRRNTQYAGASLFRRKVLEDLLTAPSSRNSKT</sequence>
<protein>
    <submittedName>
        <fullName evidence="2">Helix-turn-helix domain protein</fullName>
    </submittedName>
</protein>